<evidence type="ECO:0000313" key="1">
    <source>
        <dbReference type="EMBL" id="MFD0861481.1"/>
    </source>
</evidence>
<dbReference type="EMBL" id="JBHTJH010000004">
    <property type="protein sequence ID" value="MFD0861481.1"/>
    <property type="molecule type" value="Genomic_DNA"/>
</dbReference>
<organism evidence="1 2">
    <name type="scientific">Sungkyunkwania multivorans</name>
    <dbReference type="NCBI Taxonomy" id="1173618"/>
    <lineage>
        <taxon>Bacteria</taxon>
        <taxon>Pseudomonadati</taxon>
        <taxon>Bacteroidota</taxon>
        <taxon>Flavobacteriia</taxon>
        <taxon>Flavobacteriales</taxon>
        <taxon>Flavobacteriaceae</taxon>
        <taxon>Sungkyunkwania</taxon>
    </lineage>
</organism>
<reference evidence="2" key="1">
    <citation type="journal article" date="2019" name="Int. J. Syst. Evol. Microbiol.">
        <title>The Global Catalogue of Microorganisms (GCM) 10K type strain sequencing project: providing services to taxonomists for standard genome sequencing and annotation.</title>
        <authorList>
            <consortium name="The Broad Institute Genomics Platform"/>
            <consortium name="The Broad Institute Genome Sequencing Center for Infectious Disease"/>
            <person name="Wu L."/>
            <person name="Ma J."/>
        </authorList>
    </citation>
    <scope>NUCLEOTIDE SEQUENCE [LARGE SCALE GENOMIC DNA]</scope>
    <source>
        <strain evidence="2">CCUG 62952</strain>
    </source>
</reference>
<accession>A0ABW3CXS6</accession>
<sequence>MTELRFKDSYQTLTYDFIKDILVVCPKCEQKAIVKASEFSFGKTDENNVRLVCSSCGHSKILSEKPSSVVYASNEKIIRGRHYFVGGGIDPFFHLPLWLSENLNGNLFWAYNIEHIEFLENHIQAKLRERNGIEYRNKSIGSRLPKWMTSKKNRELILKTIEKLKQKNQNV</sequence>
<gene>
    <name evidence="1" type="ORF">ACFQ1M_04630</name>
</gene>
<evidence type="ECO:0000313" key="2">
    <source>
        <dbReference type="Proteomes" id="UP001596978"/>
    </source>
</evidence>
<proteinExistence type="predicted"/>
<protein>
    <submittedName>
        <fullName evidence="1">Uncharacterized protein</fullName>
    </submittedName>
</protein>
<dbReference type="RefSeq" id="WP_386404581.1">
    <property type="nucleotide sequence ID" value="NZ_JBHTJH010000004.1"/>
</dbReference>
<dbReference type="Proteomes" id="UP001596978">
    <property type="component" value="Unassembled WGS sequence"/>
</dbReference>
<keyword evidence="2" id="KW-1185">Reference proteome</keyword>
<name>A0ABW3CXS6_9FLAO</name>
<comment type="caution">
    <text evidence="1">The sequence shown here is derived from an EMBL/GenBank/DDBJ whole genome shotgun (WGS) entry which is preliminary data.</text>
</comment>